<sequence>MAFIESPRFPANISYHSSGGPVWKTQVVQTASGREQRIQTWQDALRHWDAMNGVRTDAELDQLHAWFLIAAGMANGFRWKDWKDHTAVSGTGSGIVNTSGRGNGTVTGQLYKQYALGTNTYARKITKPVAGTVVIQKNGVTVPFGPVSGQCSLDTTTGVVTFWGSTPPTTSDVLTWSGEFDVPVRFDTDSFNANYEELNASSVTLPVVELRL</sequence>
<keyword evidence="3" id="KW-1185">Reference proteome</keyword>
<comment type="caution">
    <text evidence="2">The sequence shown here is derived from an EMBL/GenBank/DDBJ whole genome shotgun (WGS) entry which is preliminary data.</text>
</comment>
<proteinExistence type="predicted"/>
<dbReference type="NCBIfam" id="TIGR02217">
    <property type="entry name" value="chp_TIGR02217"/>
    <property type="match status" value="1"/>
</dbReference>
<reference evidence="2" key="1">
    <citation type="submission" date="2020-09" db="EMBL/GenBank/DDBJ databases">
        <title>Genome seq and assembly of Limnohabitants sp.</title>
        <authorList>
            <person name="Chhetri G."/>
        </authorList>
    </citation>
    <scope>NUCLEOTIDE SEQUENCE</scope>
    <source>
        <strain evidence="2">JUR4</strain>
    </source>
</reference>
<dbReference type="RefSeq" id="WP_191819756.1">
    <property type="nucleotide sequence ID" value="NZ_JACYFT010000002.1"/>
</dbReference>
<dbReference type="InterPro" id="IPR011740">
    <property type="entry name" value="DUF2460"/>
</dbReference>
<dbReference type="Proteomes" id="UP000647424">
    <property type="component" value="Unassembled WGS sequence"/>
</dbReference>
<evidence type="ECO:0000313" key="2">
    <source>
        <dbReference type="EMBL" id="MBD8051322.1"/>
    </source>
</evidence>
<gene>
    <name evidence="2" type="ORF">IC609_12265</name>
</gene>
<accession>A0A927IMS8</accession>
<dbReference type="Pfam" id="PF09343">
    <property type="entry name" value="DUF2460"/>
    <property type="match status" value="1"/>
</dbReference>
<dbReference type="AlphaFoldDB" id="A0A927IMS8"/>
<evidence type="ECO:0000313" key="3">
    <source>
        <dbReference type="Proteomes" id="UP000647424"/>
    </source>
</evidence>
<evidence type="ECO:0000259" key="1">
    <source>
        <dbReference type="Pfam" id="PF09343"/>
    </source>
</evidence>
<organism evidence="2 3">
    <name type="scientific">Limnohabitans radicicola</name>
    <dbReference type="NCBI Taxonomy" id="2771427"/>
    <lineage>
        <taxon>Bacteria</taxon>
        <taxon>Pseudomonadati</taxon>
        <taxon>Pseudomonadota</taxon>
        <taxon>Betaproteobacteria</taxon>
        <taxon>Burkholderiales</taxon>
        <taxon>Comamonadaceae</taxon>
        <taxon>Limnohabitans</taxon>
    </lineage>
</organism>
<feature type="domain" description="DUF2460" evidence="1">
    <location>
        <begin position="8"/>
        <end position="211"/>
    </location>
</feature>
<dbReference type="EMBL" id="JACYFT010000002">
    <property type="protein sequence ID" value="MBD8051322.1"/>
    <property type="molecule type" value="Genomic_DNA"/>
</dbReference>
<protein>
    <submittedName>
        <fullName evidence="2">DUF2460 domain-containing protein</fullName>
    </submittedName>
</protein>
<name>A0A927IMS8_9BURK</name>